<evidence type="ECO:0000256" key="1">
    <source>
        <dbReference type="ARBA" id="ARBA00022527"/>
    </source>
</evidence>
<reference evidence="7" key="1">
    <citation type="journal article" date="2012" name="Mol. Plant Microbe Interact.">
        <title>A highly conserved effector in Fusarium oxysporum is required for full virulence on Arabidopsis.</title>
        <authorList>
            <person name="Thatcher L.F."/>
            <person name="Gardiner D.M."/>
            <person name="Kazan K."/>
            <person name="Manners J."/>
        </authorList>
    </citation>
    <scope>NUCLEOTIDE SEQUENCE [LARGE SCALE GENOMIC DNA]</scope>
    <source>
        <strain evidence="7">Fo5176</strain>
    </source>
</reference>
<dbReference type="AlphaFoldDB" id="F9GEV8"/>
<evidence type="ECO:0000256" key="5">
    <source>
        <dbReference type="ARBA" id="ARBA00022840"/>
    </source>
</evidence>
<evidence type="ECO:0000259" key="6">
    <source>
        <dbReference type="PROSITE" id="PS50011"/>
    </source>
</evidence>
<keyword evidence="5" id="KW-0067">ATP-binding</keyword>
<name>F9GEV8_FUSOF</name>
<dbReference type="GO" id="GO:0004674">
    <property type="term" value="F:protein serine/threonine kinase activity"/>
    <property type="evidence" value="ECO:0007669"/>
    <property type="project" value="UniProtKB-KW"/>
</dbReference>
<sequence length="216" mass="24796">MGAATQELRRLAENSKASKLEPSCKLDEGQELNPCSQIDNEILAGTKGIRDVFNWVMQDKPITSRKLLIWDPASSSSTERRFLRQRRILQSMEIRLIDPGLTMFESDPHRECIANLRYSAPEAMLSLKSSFSRDIWSIVCILVEFATGKVLFRSDQRTKAEYLAVIEGFTGSIIEDWECRAIDGEYRGRFRMLCRSPLHLHRDNMRGTKNIDVSDH</sequence>
<evidence type="ECO:0000313" key="7">
    <source>
        <dbReference type="EMBL" id="EGU72299.1"/>
    </source>
</evidence>
<gene>
    <name evidence="7" type="ORF">FOXB_17192</name>
</gene>
<keyword evidence="2" id="KW-0808">Transferase</keyword>
<dbReference type="GO" id="GO:0005524">
    <property type="term" value="F:ATP binding"/>
    <property type="evidence" value="ECO:0007669"/>
    <property type="project" value="UniProtKB-KW"/>
</dbReference>
<dbReference type="SUPFAM" id="SSF56112">
    <property type="entry name" value="Protein kinase-like (PK-like)"/>
    <property type="match status" value="1"/>
</dbReference>
<feature type="domain" description="Protein kinase" evidence="6">
    <location>
        <begin position="1"/>
        <end position="216"/>
    </location>
</feature>
<dbReference type="EMBL" id="AFQF01006608">
    <property type="protein sequence ID" value="EGU72299.1"/>
    <property type="molecule type" value="Genomic_DNA"/>
</dbReference>
<protein>
    <recommendedName>
        <fullName evidence="6">Protein kinase domain-containing protein</fullName>
    </recommendedName>
</protein>
<organism evidence="7">
    <name type="scientific">Fusarium oxysporum (strain Fo5176)</name>
    <name type="common">Fusarium vascular wilt</name>
    <dbReference type="NCBI Taxonomy" id="660025"/>
    <lineage>
        <taxon>Eukaryota</taxon>
        <taxon>Fungi</taxon>
        <taxon>Dikarya</taxon>
        <taxon>Ascomycota</taxon>
        <taxon>Pezizomycotina</taxon>
        <taxon>Sordariomycetes</taxon>
        <taxon>Hypocreomycetidae</taxon>
        <taxon>Hypocreales</taxon>
        <taxon>Nectriaceae</taxon>
        <taxon>Fusarium</taxon>
        <taxon>Fusarium oxysporum species complex</taxon>
    </lineage>
</organism>
<evidence type="ECO:0000256" key="2">
    <source>
        <dbReference type="ARBA" id="ARBA00022679"/>
    </source>
</evidence>
<dbReference type="Pfam" id="PF00069">
    <property type="entry name" value="Pkinase"/>
    <property type="match status" value="1"/>
</dbReference>
<proteinExistence type="predicted"/>
<keyword evidence="3" id="KW-0547">Nucleotide-binding</keyword>
<comment type="caution">
    <text evidence="7">The sequence shown here is derived from an EMBL/GenBank/DDBJ whole genome shotgun (WGS) entry which is preliminary data.</text>
</comment>
<dbReference type="GO" id="GO:0043484">
    <property type="term" value="P:regulation of RNA splicing"/>
    <property type="evidence" value="ECO:0007669"/>
    <property type="project" value="TreeGrafter"/>
</dbReference>
<dbReference type="STRING" id="660025.F9GEV8"/>
<dbReference type="GO" id="GO:0005634">
    <property type="term" value="C:nucleus"/>
    <property type="evidence" value="ECO:0007669"/>
    <property type="project" value="TreeGrafter"/>
</dbReference>
<dbReference type="PROSITE" id="PS50011">
    <property type="entry name" value="PROTEIN_KINASE_DOM"/>
    <property type="match status" value="1"/>
</dbReference>
<dbReference type="Gene3D" id="1.10.510.10">
    <property type="entry name" value="Transferase(Phosphotransferase) domain 1"/>
    <property type="match status" value="1"/>
</dbReference>
<keyword evidence="1" id="KW-0723">Serine/threonine-protein kinase</keyword>
<dbReference type="PANTHER" id="PTHR45646">
    <property type="entry name" value="SERINE/THREONINE-PROTEIN KINASE DOA-RELATED"/>
    <property type="match status" value="1"/>
</dbReference>
<dbReference type="InterPro" id="IPR051175">
    <property type="entry name" value="CLK_kinases"/>
</dbReference>
<dbReference type="InterPro" id="IPR011009">
    <property type="entry name" value="Kinase-like_dom_sf"/>
</dbReference>
<dbReference type="InterPro" id="IPR000719">
    <property type="entry name" value="Prot_kinase_dom"/>
</dbReference>
<accession>F9GEV8</accession>
<dbReference type="PANTHER" id="PTHR45646:SF11">
    <property type="entry name" value="SERINE_THREONINE-PROTEIN KINASE DOA"/>
    <property type="match status" value="1"/>
</dbReference>
<keyword evidence="4" id="KW-0418">Kinase</keyword>
<evidence type="ECO:0000256" key="4">
    <source>
        <dbReference type="ARBA" id="ARBA00022777"/>
    </source>
</evidence>
<evidence type="ECO:0000256" key="3">
    <source>
        <dbReference type="ARBA" id="ARBA00022741"/>
    </source>
</evidence>
<dbReference type="OrthoDB" id="5979581at2759"/>